<dbReference type="SUPFAM" id="SSF100879">
    <property type="entry name" value="Lesion bypass DNA polymerase (Y-family), little finger domain"/>
    <property type="match status" value="1"/>
</dbReference>
<evidence type="ECO:0000256" key="8">
    <source>
        <dbReference type="ARBA" id="ARBA00022763"/>
    </source>
</evidence>
<dbReference type="GO" id="GO:0000287">
    <property type="term" value="F:magnesium ion binding"/>
    <property type="evidence" value="ECO:0007669"/>
    <property type="project" value="UniProtKB-UniRule"/>
</dbReference>
<evidence type="ECO:0000256" key="11">
    <source>
        <dbReference type="ARBA" id="ARBA00023204"/>
    </source>
</evidence>
<dbReference type="SUPFAM" id="SSF56672">
    <property type="entry name" value="DNA/RNA polymerases"/>
    <property type="match status" value="1"/>
</dbReference>
<dbReference type="InterPro" id="IPR050116">
    <property type="entry name" value="DNA_polymerase-Y"/>
</dbReference>
<evidence type="ECO:0000256" key="6">
    <source>
        <dbReference type="ARBA" id="ARBA00022705"/>
    </source>
</evidence>
<dbReference type="PANTHER" id="PTHR11076:SF35">
    <property type="entry name" value="DNA REPAIR PROTEIN HOMOLOG YOBH"/>
    <property type="match status" value="1"/>
</dbReference>
<dbReference type="PROSITE" id="PS50173">
    <property type="entry name" value="UMUC"/>
    <property type="match status" value="1"/>
</dbReference>
<name>A0A1T4Q4L6_9FIRM</name>
<comment type="similarity">
    <text evidence="2 13">Belongs to the DNA polymerase type-Y family.</text>
</comment>
<evidence type="ECO:0000256" key="3">
    <source>
        <dbReference type="ARBA" id="ARBA00022490"/>
    </source>
</evidence>
<comment type="function">
    <text evidence="13">Poorly processive, error-prone DNA polymerase involved in untargeted mutagenesis. Copies undamaged DNA at stalled replication forks, which arise in vivo from mismatched or misaligned primer ends. These misaligned primers can be extended by PolIV. Exhibits no 3'-5' exonuclease (proofreading) activity. May be involved in translesional synthesis, in conjunction with the beta clamp from PolIII.</text>
</comment>
<dbReference type="InterPro" id="IPR022880">
    <property type="entry name" value="DNApol_IV"/>
</dbReference>
<gene>
    <name evidence="13" type="primary">dinB</name>
    <name evidence="15" type="ORF">SAMN02745191_2311</name>
</gene>
<proteinExistence type="inferred from homology"/>
<feature type="domain" description="UmuC" evidence="14">
    <location>
        <begin position="5"/>
        <end position="187"/>
    </location>
</feature>
<dbReference type="GO" id="GO:0006261">
    <property type="term" value="P:DNA-templated DNA replication"/>
    <property type="evidence" value="ECO:0007669"/>
    <property type="project" value="UniProtKB-UniRule"/>
</dbReference>
<dbReference type="RefSeq" id="WP_078712696.1">
    <property type="nucleotide sequence ID" value="NZ_FUWY01000008.1"/>
</dbReference>
<dbReference type="InterPro" id="IPR001126">
    <property type="entry name" value="UmuC"/>
</dbReference>
<accession>A0A1T4Q4L6</accession>
<evidence type="ECO:0000256" key="7">
    <source>
        <dbReference type="ARBA" id="ARBA00022723"/>
    </source>
</evidence>
<keyword evidence="7 13" id="KW-0479">Metal-binding</keyword>
<dbReference type="GO" id="GO:0006281">
    <property type="term" value="P:DNA repair"/>
    <property type="evidence" value="ECO:0007669"/>
    <property type="project" value="UniProtKB-UniRule"/>
</dbReference>
<comment type="catalytic activity">
    <reaction evidence="12 13">
        <text>DNA(n) + a 2'-deoxyribonucleoside 5'-triphosphate = DNA(n+1) + diphosphate</text>
        <dbReference type="Rhea" id="RHEA:22508"/>
        <dbReference type="Rhea" id="RHEA-COMP:17339"/>
        <dbReference type="Rhea" id="RHEA-COMP:17340"/>
        <dbReference type="ChEBI" id="CHEBI:33019"/>
        <dbReference type="ChEBI" id="CHEBI:61560"/>
        <dbReference type="ChEBI" id="CHEBI:173112"/>
        <dbReference type="EC" id="2.7.7.7"/>
    </reaction>
</comment>
<dbReference type="EC" id="2.7.7.7" evidence="13"/>
<sequence>MERIILHSDLNCFYAAVEMLYNPEYRTVPIAVCGDIEERHGIILTKNALAKECNIKTGEAIWQAKQKCPNLICVKANFSLYLRYAMKVKKIYLDYTDYVESFGIDESWLDISDCHHLYPSAIELANTIKNRIKFELGLTVSIGISYNKVYSKLASDAAEVDSIYTIYKEEREQKVFPLSIRDLLFIGHSNAKKLKMYGIYTIGDLAMTSVSTLEHIFGKVGLTLHAFANGYETSLVAHHTTSGSLKSIGNSTTCPKDLTTLEEVKIIFTILSESVCARAREQGFYGKTVTISIRDHQLVTVTRQMQCEIPTDCTDIVVKHALCLFEKHYSFSNPIRSLGVRLSNFTKTAPTKQISFFDKKKDLTVKQLELAFDEIRNRFGHFKIQRGCVLQDADLNRLDPKSDHVIFPESYFK</sequence>
<comment type="cofactor">
    <cofactor evidence="13">
        <name>Mg(2+)</name>
        <dbReference type="ChEBI" id="CHEBI:18420"/>
    </cofactor>
    <text evidence="13">Binds 2 magnesium ions per subunit.</text>
</comment>
<dbReference type="Gene3D" id="3.30.70.270">
    <property type="match status" value="1"/>
</dbReference>
<dbReference type="Gene3D" id="3.30.1490.100">
    <property type="entry name" value="DNA polymerase, Y-family, little finger domain"/>
    <property type="match status" value="1"/>
</dbReference>
<dbReference type="Pfam" id="PF21999">
    <property type="entry name" value="IMS_HHH_1"/>
    <property type="match status" value="1"/>
</dbReference>
<protein>
    <recommendedName>
        <fullName evidence="13">DNA polymerase IV</fullName>
        <shortName evidence="13">Pol IV</shortName>
        <ecNumber evidence="13">2.7.7.7</ecNumber>
    </recommendedName>
</protein>
<evidence type="ECO:0000313" key="16">
    <source>
        <dbReference type="Proteomes" id="UP000243297"/>
    </source>
</evidence>
<evidence type="ECO:0000256" key="13">
    <source>
        <dbReference type="HAMAP-Rule" id="MF_01113"/>
    </source>
</evidence>
<dbReference type="GO" id="GO:0042276">
    <property type="term" value="P:error-prone translesion synthesis"/>
    <property type="evidence" value="ECO:0007669"/>
    <property type="project" value="TreeGrafter"/>
</dbReference>
<keyword evidence="13" id="KW-0515">Mutator protein</keyword>
<dbReference type="InterPro" id="IPR036775">
    <property type="entry name" value="DNA_pol_Y-fam_lit_finger_sf"/>
</dbReference>
<dbReference type="AlphaFoldDB" id="A0A1T4Q4L6"/>
<evidence type="ECO:0000256" key="10">
    <source>
        <dbReference type="ARBA" id="ARBA00023125"/>
    </source>
</evidence>
<dbReference type="HAMAP" id="MF_01113">
    <property type="entry name" value="DNApol_IV"/>
    <property type="match status" value="1"/>
</dbReference>
<dbReference type="Gene3D" id="3.40.1170.60">
    <property type="match status" value="1"/>
</dbReference>
<comment type="subunit">
    <text evidence="13">Monomer.</text>
</comment>
<feature type="binding site" evidence="13">
    <location>
        <position position="9"/>
    </location>
    <ligand>
        <name>Mg(2+)</name>
        <dbReference type="ChEBI" id="CHEBI:18420"/>
    </ligand>
</feature>
<dbReference type="GO" id="GO:0003887">
    <property type="term" value="F:DNA-directed DNA polymerase activity"/>
    <property type="evidence" value="ECO:0007669"/>
    <property type="project" value="UniProtKB-UniRule"/>
</dbReference>
<dbReference type="Gene3D" id="1.10.150.20">
    <property type="entry name" value="5' to 3' exonuclease, C-terminal subdomain"/>
    <property type="match status" value="1"/>
</dbReference>
<evidence type="ECO:0000256" key="12">
    <source>
        <dbReference type="ARBA" id="ARBA00049244"/>
    </source>
</evidence>
<keyword evidence="5 13" id="KW-0548">Nucleotidyltransferase</keyword>
<dbReference type="InterPro" id="IPR053848">
    <property type="entry name" value="IMS_HHH_1"/>
</dbReference>
<dbReference type="OrthoDB" id="9808813at2"/>
<keyword evidence="10 13" id="KW-0238">DNA-binding</keyword>
<keyword evidence="4 13" id="KW-0808">Transferase</keyword>
<feature type="site" description="Substrate discrimination" evidence="13">
    <location>
        <position position="14"/>
    </location>
</feature>
<keyword evidence="9 13" id="KW-0460">Magnesium</keyword>
<dbReference type="EMBL" id="FUWY01000008">
    <property type="protein sequence ID" value="SJZ98616.1"/>
    <property type="molecule type" value="Genomic_DNA"/>
</dbReference>
<feature type="binding site" evidence="13">
    <location>
        <position position="105"/>
    </location>
    <ligand>
        <name>Mg(2+)</name>
        <dbReference type="ChEBI" id="CHEBI:18420"/>
    </ligand>
</feature>
<reference evidence="16" key="1">
    <citation type="submission" date="2017-02" db="EMBL/GenBank/DDBJ databases">
        <authorList>
            <person name="Varghese N."/>
            <person name="Submissions S."/>
        </authorList>
    </citation>
    <scope>NUCLEOTIDE SEQUENCE [LARGE SCALE GENOMIC DNA]</scope>
    <source>
        <strain evidence="16">ATCC 25662</strain>
    </source>
</reference>
<evidence type="ECO:0000256" key="1">
    <source>
        <dbReference type="ARBA" id="ARBA00004496"/>
    </source>
</evidence>
<keyword evidence="11 13" id="KW-0234">DNA repair</keyword>
<organism evidence="15 16">
    <name type="scientific">Anaerorhabdus furcosa</name>
    <dbReference type="NCBI Taxonomy" id="118967"/>
    <lineage>
        <taxon>Bacteria</taxon>
        <taxon>Bacillati</taxon>
        <taxon>Bacillota</taxon>
        <taxon>Erysipelotrichia</taxon>
        <taxon>Erysipelotrichales</taxon>
        <taxon>Erysipelotrichaceae</taxon>
        <taxon>Anaerorhabdus</taxon>
    </lineage>
</organism>
<dbReference type="Pfam" id="PF00817">
    <property type="entry name" value="IMS"/>
    <property type="match status" value="1"/>
</dbReference>
<comment type="subcellular location">
    <subcellularLocation>
        <location evidence="1 13">Cytoplasm</location>
    </subcellularLocation>
</comment>
<dbReference type="CDD" id="cd03586">
    <property type="entry name" value="PolY_Pol_IV_kappa"/>
    <property type="match status" value="1"/>
</dbReference>
<evidence type="ECO:0000256" key="5">
    <source>
        <dbReference type="ARBA" id="ARBA00022695"/>
    </source>
</evidence>
<dbReference type="STRING" id="118967.SAMN02745191_2311"/>
<dbReference type="InterPro" id="IPR043502">
    <property type="entry name" value="DNA/RNA_pol_sf"/>
</dbReference>
<keyword evidence="6 13" id="KW-0235">DNA replication</keyword>
<keyword evidence="8 13" id="KW-0227">DNA damage</keyword>
<dbReference type="GO" id="GO:0005829">
    <property type="term" value="C:cytosol"/>
    <property type="evidence" value="ECO:0007669"/>
    <property type="project" value="TreeGrafter"/>
</dbReference>
<keyword evidence="3 13" id="KW-0963">Cytoplasm</keyword>
<evidence type="ECO:0000256" key="2">
    <source>
        <dbReference type="ARBA" id="ARBA00010945"/>
    </source>
</evidence>
<keyword evidence="16" id="KW-1185">Reference proteome</keyword>
<dbReference type="GO" id="GO:0003684">
    <property type="term" value="F:damaged DNA binding"/>
    <property type="evidence" value="ECO:0007669"/>
    <property type="project" value="InterPro"/>
</dbReference>
<evidence type="ECO:0000256" key="4">
    <source>
        <dbReference type="ARBA" id="ARBA00022679"/>
    </source>
</evidence>
<evidence type="ECO:0000256" key="9">
    <source>
        <dbReference type="ARBA" id="ARBA00022842"/>
    </source>
</evidence>
<dbReference type="InterPro" id="IPR017961">
    <property type="entry name" value="DNA_pol_Y-fam_little_finger"/>
</dbReference>
<keyword evidence="13" id="KW-0239">DNA-directed DNA polymerase</keyword>
<dbReference type="Pfam" id="PF11799">
    <property type="entry name" value="IMS_C"/>
    <property type="match status" value="1"/>
</dbReference>
<dbReference type="PANTHER" id="PTHR11076">
    <property type="entry name" value="DNA REPAIR POLYMERASE UMUC / TRANSFERASE FAMILY MEMBER"/>
    <property type="match status" value="1"/>
</dbReference>
<dbReference type="InterPro" id="IPR043128">
    <property type="entry name" value="Rev_trsase/Diguanyl_cyclase"/>
</dbReference>
<evidence type="ECO:0000313" key="15">
    <source>
        <dbReference type="EMBL" id="SJZ98616.1"/>
    </source>
</evidence>
<feature type="active site" evidence="13">
    <location>
        <position position="106"/>
    </location>
</feature>
<evidence type="ECO:0000259" key="14">
    <source>
        <dbReference type="PROSITE" id="PS50173"/>
    </source>
</evidence>
<dbReference type="GO" id="GO:0009432">
    <property type="term" value="P:SOS response"/>
    <property type="evidence" value="ECO:0007669"/>
    <property type="project" value="TreeGrafter"/>
</dbReference>
<dbReference type="Proteomes" id="UP000243297">
    <property type="component" value="Unassembled WGS sequence"/>
</dbReference>